<dbReference type="FunFam" id="3.60.21.10:FF:000050">
    <property type="entry name" value="Calcineurin-like metallo-phosphoesterase superfamily protein"/>
    <property type="match status" value="1"/>
</dbReference>
<dbReference type="GeneID" id="116210453"/>
<dbReference type="InterPro" id="IPR029052">
    <property type="entry name" value="Metallo-depent_PP-like"/>
</dbReference>
<comment type="subcellular location">
    <subcellularLocation>
        <location evidence="1">Membrane</location>
        <topology evidence="1">Multi-pass membrane protein</topology>
    </subcellularLocation>
</comment>
<dbReference type="AlphaFoldDB" id="A0A6P8DWU4"/>
<dbReference type="GO" id="GO:0005783">
    <property type="term" value="C:endoplasmic reticulum"/>
    <property type="evidence" value="ECO:0007669"/>
    <property type="project" value="TreeGrafter"/>
</dbReference>
<dbReference type="PANTHER" id="PTHR13315:SF4">
    <property type="entry name" value="METALLOPHOSPHOESTERASE, ISOFORM E"/>
    <property type="match status" value="1"/>
</dbReference>
<dbReference type="GO" id="GO:0006506">
    <property type="term" value="P:GPI anchor biosynthetic process"/>
    <property type="evidence" value="ECO:0007669"/>
    <property type="project" value="InterPro"/>
</dbReference>
<evidence type="ECO:0000256" key="1">
    <source>
        <dbReference type="ARBA" id="ARBA00004141"/>
    </source>
</evidence>
<dbReference type="InterPro" id="IPR004843">
    <property type="entry name" value="Calcineurin-like_PHP"/>
</dbReference>
<proteinExistence type="predicted"/>
<dbReference type="Proteomes" id="UP000515151">
    <property type="component" value="Chromosome 6"/>
</dbReference>
<dbReference type="PANTHER" id="PTHR13315">
    <property type="entry name" value="METALLO PHOSPHOESTERASE RELATED"/>
    <property type="match status" value="1"/>
</dbReference>
<evidence type="ECO:0000313" key="7">
    <source>
        <dbReference type="Proteomes" id="UP000515151"/>
    </source>
</evidence>
<protein>
    <submittedName>
        <fullName evidence="8">Uncharacterized protein C630.12 isoform X1</fullName>
    </submittedName>
</protein>
<reference evidence="7" key="1">
    <citation type="journal article" date="2020" name="Plant Biotechnol. J.">
        <title>The pomegranate (Punica granatum L.) draft genome dissects genetic divergence between soft- and hard-seeded cultivars.</title>
        <authorList>
            <person name="Luo X."/>
            <person name="Li H."/>
            <person name="Wu Z."/>
            <person name="Yao W."/>
            <person name="Zhao P."/>
            <person name="Cao D."/>
            <person name="Yu H."/>
            <person name="Li K."/>
            <person name="Poudel K."/>
            <person name="Zhao D."/>
            <person name="Zhang F."/>
            <person name="Xia X."/>
            <person name="Chen L."/>
            <person name="Wang Q."/>
            <person name="Jing D."/>
            <person name="Cao S."/>
        </authorList>
    </citation>
    <scope>NUCLEOTIDE SEQUENCE [LARGE SCALE GENOMIC DNA]</scope>
    <source>
        <strain evidence="7">cv. Tunisia</strain>
    </source>
</reference>
<keyword evidence="7" id="KW-1185">Reference proteome</keyword>
<reference evidence="8" key="2">
    <citation type="submission" date="2025-08" db="UniProtKB">
        <authorList>
            <consortium name="RefSeq"/>
        </authorList>
    </citation>
    <scope>IDENTIFICATION</scope>
    <source>
        <tissue evidence="8">Leaf</tissue>
    </source>
</reference>
<keyword evidence="4 5" id="KW-0472">Membrane</keyword>
<feature type="transmembrane region" description="Helical" evidence="5">
    <location>
        <begin position="514"/>
        <end position="533"/>
    </location>
</feature>
<dbReference type="GO" id="GO:0016020">
    <property type="term" value="C:membrane"/>
    <property type="evidence" value="ECO:0007669"/>
    <property type="project" value="UniProtKB-SubCell"/>
</dbReference>
<dbReference type="SUPFAM" id="SSF56300">
    <property type="entry name" value="Metallo-dependent phosphatases"/>
    <property type="match status" value="1"/>
</dbReference>
<dbReference type="Gene3D" id="3.60.21.10">
    <property type="match status" value="1"/>
</dbReference>
<keyword evidence="2 5" id="KW-0812">Transmembrane</keyword>
<organism evidence="7 8">
    <name type="scientific">Punica granatum</name>
    <name type="common">Pomegranate</name>
    <dbReference type="NCBI Taxonomy" id="22663"/>
    <lineage>
        <taxon>Eukaryota</taxon>
        <taxon>Viridiplantae</taxon>
        <taxon>Streptophyta</taxon>
        <taxon>Embryophyta</taxon>
        <taxon>Tracheophyta</taxon>
        <taxon>Spermatophyta</taxon>
        <taxon>Magnoliopsida</taxon>
        <taxon>eudicotyledons</taxon>
        <taxon>Gunneridae</taxon>
        <taxon>Pentapetalae</taxon>
        <taxon>rosids</taxon>
        <taxon>malvids</taxon>
        <taxon>Myrtales</taxon>
        <taxon>Lythraceae</taxon>
        <taxon>Punica</taxon>
    </lineage>
</organism>
<dbReference type="InterPro" id="IPR033308">
    <property type="entry name" value="PGAP5/Cdc1/Ted1"/>
</dbReference>
<keyword evidence="3 5" id="KW-1133">Transmembrane helix</keyword>
<dbReference type="CDD" id="cd07384">
    <property type="entry name" value="MPP_Cdc1_like"/>
    <property type="match status" value="1"/>
</dbReference>
<evidence type="ECO:0000259" key="6">
    <source>
        <dbReference type="Pfam" id="PF00149"/>
    </source>
</evidence>
<dbReference type="Pfam" id="PF00149">
    <property type="entry name" value="Metallophos"/>
    <property type="match status" value="1"/>
</dbReference>
<feature type="transmembrane region" description="Helical" evidence="5">
    <location>
        <begin position="365"/>
        <end position="384"/>
    </location>
</feature>
<evidence type="ECO:0000256" key="5">
    <source>
        <dbReference type="SAM" id="Phobius"/>
    </source>
</evidence>
<dbReference type="RefSeq" id="XP_031400180.1">
    <property type="nucleotide sequence ID" value="XM_031544320.1"/>
</dbReference>
<name>A0A6P8DWU4_PUNGR</name>
<evidence type="ECO:0000256" key="3">
    <source>
        <dbReference type="ARBA" id="ARBA00022989"/>
    </source>
</evidence>
<evidence type="ECO:0000256" key="2">
    <source>
        <dbReference type="ARBA" id="ARBA00022692"/>
    </source>
</evidence>
<sequence>MKQRELAGLLCFTWVVTLLYGEMFAFWVPYLWSCSWPHHHHQSSGSEMVEAGKQNDYAKIAVLADPQLMDRTSIGLAPTSPALKAAQFYTDLHMRRAYLGSILPFKPDAVIFLGDYFDGGPFLSDEEWKDSLRRLKHIFDLKDQGTHADFSVYYIPGNHDIGYAILHPHKPQVISRYESEFGARNHKFTVGKVDFIAVDAQSLDAYPLKSQSSLSWGFVKNVSSDSNSNPRVLLTHIPLYRPDWTNCGPHRKSPIINQRFRRAIQDQGILYQNYVTEESSNDLLDLIKPVLVLSGHDHDQCAVKHESKLGTVEEITLGTISWQMGNLFPSFMLMSVRNFSESDPNLASPQEAVLTQLCFLPTQTYIYIWYLALFVVTLFSLLFLPTNNKSLWQQVVAVLSNCKQILSSNFFGEGRKEKTDDEDCEYEMIWDAEGSMHLVKKSSNRPQARSTDKDSVERGGALIRPTARKLNQEAETSTNLDISIEGGFDPTAKITPKPNRSISSIVIQRLIRTLRMLTFIAAVNVPLYVMLLFKDWNDQ</sequence>
<accession>A0A6P8DWU4</accession>
<evidence type="ECO:0000313" key="8">
    <source>
        <dbReference type="RefSeq" id="XP_031400180.1"/>
    </source>
</evidence>
<evidence type="ECO:0000256" key="4">
    <source>
        <dbReference type="ARBA" id="ARBA00023136"/>
    </source>
</evidence>
<dbReference type="GO" id="GO:0016787">
    <property type="term" value="F:hydrolase activity"/>
    <property type="evidence" value="ECO:0007669"/>
    <property type="project" value="InterPro"/>
</dbReference>
<gene>
    <name evidence="8" type="primary">LOC116210453</name>
</gene>
<feature type="domain" description="Calcineurin-like phosphoesterase" evidence="6">
    <location>
        <begin position="91"/>
        <end position="299"/>
    </location>
</feature>
<dbReference type="OrthoDB" id="5977743at2759"/>